<dbReference type="PANTHER" id="PTHR30273">
    <property type="entry name" value="PERIPLASMIC SIGNAL SENSOR AND SIGMA FACTOR ACTIVATOR FECR-RELATED"/>
    <property type="match status" value="1"/>
</dbReference>
<dbReference type="GO" id="GO:0016989">
    <property type="term" value="F:sigma factor antagonist activity"/>
    <property type="evidence" value="ECO:0007669"/>
    <property type="project" value="TreeGrafter"/>
</dbReference>
<dbReference type="InterPro" id="IPR012373">
    <property type="entry name" value="Ferrdict_sens_TM"/>
</dbReference>
<dbReference type="RefSeq" id="WP_130541996.1">
    <property type="nucleotide sequence ID" value="NZ_CP042431.1"/>
</dbReference>
<dbReference type="FunFam" id="2.60.120.1440:FF:000001">
    <property type="entry name" value="Putative anti-sigma factor"/>
    <property type="match status" value="1"/>
</dbReference>
<dbReference type="OrthoDB" id="629393at2"/>
<dbReference type="Gene3D" id="3.55.50.30">
    <property type="match status" value="1"/>
</dbReference>
<dbReference type="PANTHER" id="PTHR30273:SF2">
    <property type="entry name" value="PROTEIN FECR"/>
    <property type="match status" value="1"/>
</dbReference>
<dbReference type="InterPro" id="IPR032508">
    <property type="entry name" value="FecR_C"/>
</dbReference>
<dbReference type="EMBL" id="SGXA01000002">
    <property type="protein sequence ID" value="RZS71494.1"/>
    <property type="molecule type" value="Genomic_DNA"/>
</dbReference>
<evidence type="ECO:0000259" key="1">
    <source>
        <dbReference type="Pfam" id="PF04773"/>
    </source>
</evidence>
<feature type="domain" description="Protein FecR C-terminal" evidence="2">
    <location>
        <begin position="326"/>
        <end position="391"/>
    </location>
</feature>
<dbReference type="Pfam" id="PF16344">
    <property type="entry name" value="FecR_C"/>
    <property type="match status" value="1"/>
</dbReference>
<dbReference type="AlphaFoldDB" id="A0A4Q7MU52"/>
<accession>A0A4Q7MU52</accession>
<evidence type="ECO:0000313" key="4">
    <source>
        <dbReference type="Proteomes" id="UP000293874"/>
    </source>
</evidence>
<dbReference type="Proteomes" id="UP000293874">
    <property type="component" value="Unassembled WGS sequence"/>
</dbReference>
<protein>
    <submittedName>
        <fullName evidence="3">FecR family protein</fullName>
    </submittedName>
</protein>
<reference evidence="3 4" key="1">
    <citation type="submission" date="2019-02" db="EMBL/GenBank/DDBJ databases">
        <title>Genomic Encyclopedia of Type Strains, Phase IV (KMG-IV): sequencing the most valuable type-strain genomes for metagenomic binning, comparative biology and taxonomic classification.</title>
        <authorList>
            <person name="Goeker M."/>
        </authorList>
    </citation>
    <scope>NUCLEOTIDE SEQUENCE [LARGE SCALE GENOMIC DNA]</scope>
    <source>
        <strain evidence="3 4">DSM 18116</strain>
    </source>
</reference>
<evidence type="ECO:0000313" key="3">
    <source>
        <dbReference type="EMBL" id="RZS71494.1"/>
    </source>
</evidence>
<gene>
    <name evidence="3" type="ORF">EV199_3397</name>
</gene>
<dbReference type="Pfam" id="PF04773">
    <property type="entry name" value="FecR"/>
    <property type="match status" value="1"/>
</dbReference>
<sequence>MAISRIDILIERFRNGSIGEEEHAELLHLLSMEEHAAIARKFFREVMDQQPANASFFNTGESNLLFGSVQQKIQERKPVLRRLPWLKWTAAAAAACLLVIAGYQYFNKTGNGSKETELAAQQTVKPDFLPGKKNKAVLILADNSQIVLDSTNAGILGKQGSSMIRKAENGEIIYETGMDPNQSSGPVYNILEIPVGGEYSLVLSDGSKVWLNAASRLKFPVKFTGDSREVEVSGEAYFEIAKNKSKPFRVRFNNSTVEVLGTHFNVSAYENDHVQAVTLLEGSVKVLNPLSQVMIKPGEQARLSTSSTISVKQVDAEEAVAWKNGYFSFADEDIKSIMKKLARWYGFSAEYHGNVDGERFGGMISRFKNISEVLSMFERTGTIQFKLIQGDASGKGRKIIITK</sequence>
<feature type="domain" description="FecR protein" evidence="1">
    <location>
        <begin position="193"/>
        <end position="285"/>
    </location>
</feature>
<proteinExistence type="predicted"/>
<evidence type="ECO:0000259" key="2">
    <source>
        <dbReference type="Pfam" id="PF16344"/>
    </source>
</evidence>
<keyword evidence="4" id="KW-1185">Reference proteome</keyword>
<name>A0A4Q7MU52_9BACT</name>
<organism evidence="3 4">
    <name type="scientific">Pseudobacter ginsenosidimutans</name>
    <dbReference type="NCBI Taxonomy" id="661488"/>
    <lineage>
        <taxon>Bacteria</taxon>
        <taxon>Pseudomonadati</taxon>
        <taxon>Bacteroidota</taxon>
        <taxon>Chitinophagia</taxon>
        <taxon>Chitinophagales</taxon>
        <taxon>Chitinophagaceae</taxon>
        <taxon>Pseudobacter</taxon>
    </lineage>
</organism>
<dbReference type="Gene3D" id="2.60.120.1440">
    <property type="match status" value="1"/>
</dbReference>
<dbReference type="InterPro" id="IPR006860">
    <property type="entry name" value="FecR"/>
</dbReference>
<comment type="caution">
    <text evidence="3">The sequence shown here is derived from an EMBL/GenBank/DDBJ whole genome shotgun (WGS) entry which is preliminary data.</text>
</comment>